<dbReference type="EMBL" id="KN847492">
    <property type="protein sequence ID" value="KIW21342.1"/>
    <property type="molecule type" value="Genomic_DNA"/>
</dbReference>
<dbReference type="SUPFAM" id="SSF47113">
    <property type="entry name" value="Histone-fold"/>
    <property type="match status" value="1"/>
</dbReference>
<proteinExistence type="inferred from homology"/>
<dbReference type="InterPro" id="IPR009072">
    <property type="entry name" value="Histone-fold"/>
</dbReference>
<reference evidence="8 9" key="1">
    <citation type="submission" date="2015-01" db="EMBL/GenBank/DDBJ databases">
        <title>The Genome Sequence of Exophiala spinifera CBS89968.</title>
        <authorList>
            <consortium name="The Broad Institute Genomics Platform"/>
            <person name="Cuomo C."/>
            <person name="de Hoog S."/>
            <person name="Gorbushina A."/>
            <person name="Stielow B."/>
            <person name="Teixiera M."/>
            <person name="Abouelleil A."/>
            <person name="Chapman S.B."/>
            <person name="Priest M."/>
            <person name="Young S.K."/>
            <person name="Wortman J."/>
            <person name="Nusbaum C."/>
            <person name="Birren B."/>
        </authorList>
    </citation>
    <scope>NUCLEOTIDE SEQUENCE [LARGE SCALE GENOMIC DNA]</scope>
    <source>
        <strain evidence="8 9">CBS 89968</strain>
    </source>
</reference>
<comment type="subcellular location">
    <subcellularLocation>
        <location evidence="2">Chromosome</location>
    </subcellularLocation>
    <subcellularLocation>
        <location evidence="1">Nucleus</location>
    </subcellularLocation>
</comment>
<keyword evidence="6" id="KW-0539">Nucleus</keyword>
<evidence type="ECO:0000313" key="8">
    <source>
        <dbReference type="EMBL" id="KIW21342.1"/>
    </source>
</evidence>
<evidence type="ECO:0000313" key="9">
    <source>
        <dbReference type="Proteomes" id="UP000053328"/>
    </source>
</evidence>
<comment type="similarity">
    <text evidence="3">Belongs to the histone H4 family.</text>
</comment>
<evidence type="ECO:0000256" key="3">
    <source>
        <dbReference type="ARBA" id="ARBA00006564"/>
    </source>
</evidence>
<dbReference type="GeneID" id="27329005"/>
<accession>A0A0D2A981</accession>
<keyword evidence="7" id="KW-0544">Nucleosome core</keyword>
<dbReference type="GO" id="GO:0046982">
    <property type="term" value="F:protein heterodimerization activity"/>
    <property type="evidence" value="ECO:0007669"/>
    <property type="project" value="InterPro"/>
</dbReference>
<evidence type="ECO:0000256" key="1">
    <source>
        <dbReference type="ARBA" id="ARBA00004123"/>
    </source>
</evidence>
<sequence>MPVQKPVFIQGQGQNQGLRRHRPNVRKADAIHGITKPSIRRLARRGGVRRIQSTIYDDARMALKDHLTEVIRKVVILMGGPDNERKHGVPVTQKKTVTTNHVIYALKQMGRPLYGFHEPYPTSKRGTLALRKI</sequence>
<dbReference type="GO" id="GO:0030527">
    <property type="term" value="F:structural constituent of chromatin"/>
    <property type="evidence" value="ECO:0007669"/>
    <property type="project" value="InterPro"/>
</dbReference>
<dbReference type="RefSeq" id="XP_016241558.1">
    <property type="nucleotide sequence ID" value="XM_016376282.1"/>
</dbReference>
<dbReference type="OrthoDB" id="4158714at2759"/>
<dbReference type="InterPro" id="IPR001951">
    <property type="entry name" value="Histone_H4"/>
</dbReference>
<gene>
    <name evidence="8" type="ORF">PV08_01922</name>
</gene>
<dbReference type="GO" id="GO:0003677">
    <property type="term" value="F:DNA binding"/>
    <property type="evidence" value="ECO:0007669"/>
    <property type="project" value="UniProtKB-KW"/>
</dbReference>
<dbReference type="CDD" id="cd22912">
    <property type="entry name" value="HFD_H4"/>
    <property type="match status" value="1"/>
</dbReference>
<dbReference type="AlphaFoldDB" id="A0A0D2A981"/>
<evidence type="ECO:0008006" key="10">
    <source>
        <dbReference type="Google" id="ProtNLM"/>
    </source>
</evidence>
<protein>
    <recommendedName>
        <fullName evidence="10">Histone H4</fullName>
    </recommendedName>
</protein>
<dbReference type="GO" id="GO:0005634">
    <property type="term" value="C:nucleus"/>
    <property type="evidence" value="ECO:0007669"/>
    <property type="project" value="UniProtKB-SubCell"/>
</dbReference>
<dbReference type="Proteomes" id="UP000053328">
    <property type="component" value="Unassembled WGS sequence"/>
</dbReference>
<dbReference type="HOGENOM" id="CLU_109117_2_1_1"/>
<evidence type="ECO:0000256" key="6">
    <source>
        <dbReference type="ARBA" id="ARBA00023242"/>
    </source>
</evidence>
<dbReference type="VEuPathDB" id="FungiDB:PV08_01922"/>
<dbReference type="PRINTS" id="PR00623">
    <property type="entry name" value="HISTONEH4"/>
</dbReference>
<evidence type="ECO:0000256" key="7">
    <source>
        <dbReference type="ARBA" id="ARBA00023269"/>
    </source>
</evidence>
<dbReference type="Gene3D" id="1.10.20.10">
    <property type="entry name" value="Histone, subunit A"/>
    <property type="match status" value="1"/>
</dbReference>
<dbReference type="PANTHER" id="PTHR10484">
    <property type="entry name" value="HISTONE H4"/>
    <property type="match status" value="1"/>
</dbReference>
<evidence type="ECO:0000256" key="4">
    <source>
        <dbReference type="ARBA" id="ARBA00022454"/>
    </source>
</evidence>
<dbReference type="GO" id="GO:0000786">
    <property type="term" value="C:nucleosome"/>
    <property type="evidence" value="ECO:0007669"/>
    <property type="project" value="UniProtKB-KW"/>
</dbReference>
<keyword evidence="9" id="KW-1185">Reference proteome</keyword>
<keyword evidence="4" id="KW-0158">Chromosome</keyword>
<dbReference type="STRING" id="91928.A0A0D2A981"/>
<keyword evidence="5" id="KW-0238">DNA-binding</keyword>
<organism evidence="8 9">
    <name type="scientific">Exophiala spinifera</name>
    <dbReference type="NCBI Taxonomy" id="91928"/>
    <lineage>
        <taxon>Eukaryota</taxon>
        <taxon>Fungi</taxon>
        <taxon>Dikarya</taxon>
        <taxon>Ascomycota</taxon>
        <taxon>Pezizomycotina</taxon>
        <taxon>Eurotiomycetes</taxon>
        <taxon>Chaetothyriomycetidae</taxon>
        <taxon>Chaetothyriales</taxon>
        <taxon>Herpotrichiellaceae</taxon>
        <taxon>Exophiala</taxon>
    </lineage>
</organism>
<evidence type="ECO:0000256" key="5">
    <source>
        <dbReference type="ARBA" id="ARBA00023125"/>
    </source>
</evidence>
<evidence type="ECO:0000256" key="2">
    <source>
        <dbReference type="ARBA" id="ARBA00004286"/>
    </source>
</evidence>
<name>A0A0D2A981_9EURO</name>